<protein>
    <submittedName>
        <fullName evidence="1">Uncharacterized protein</fullName>
    </submittedName>
</protein>
<dbReference type="EMBL" id="BMAW01070657">
    <property type="protein sequence ID" value="GFT74394.1"/>
    <property type="molecule type" value="Genomic_DNA"/>
</dbReference>
<name>A0A8X6PPB4_NEPPI</name>
<evidence type="ECO:0000313" key="1">
    <source>
        <dbReference type="EMBL" id="GFT74394.1"/>
    </source>
</evidence>
<accession>A0A8X6PPB4</accession>
<comment type="caution">
    <text evidence="1">The sequence shown here is derived from an EMBL/GenBank/DDBJ whole genome shotgun (WGS) entry which is preliminary data.</text>
</comment>
<evidence type="ECO:0000313" key="2">
    <source>
        <dbReference type="Proteomes" id="UP000887013"/>
    </source>
</evidence>
<gene>
    <name evidence="1" type="ORF">NPIL_283011</name>
</gene>
<reference evidence="1" key="1">
    <citation type="submission" date="2020-08" db="EMBL/GenBank/DDBJ databases">
        <title>Multicomponent nature underlies the extraordinary mechanical properties of spider dragline silk.</title>
        <authorList>
            <person name="Kono N."/>
            <person name="Nakamura H."/>
            <person name="Mori M."/>
            <person name="Yoshida Y."/>
            <person name="Ohtoshi R."/>
            <person name="Malay A.D."/>
            <person name="Moran D.A.P."/>
            <person name="Tomita M."/>
            <person name="Numata K."/>
            <person name="Arakawa K."/>
        </authorList>
    </citation>
    <scope>NUCLEOTIDE SEQUENCE</scope>
</reference>
<keyword evidence="2" id="KW-1185">Reference proteome</keyword>
<organism evidence="1 2">
    <name type="scientific">Nephila pilipes</name>
    <name type="common">Giant wood spider</name>
    <name type="synonym">Nephila maculata</name>
    <dbReference type="NCBI Taxonomy" id="299642"/>
    <lineage>
        <taxon>Eukaryota</taxon>
        <taxon>Metazoa</taxon>
        <taxon>Ecdysozoa</taxon>
        <taxon>Arthropoda</taxon>
        <taxon>Chelicerata</taxon>
        <taxon>Arachnida</taxon>
        <taxon>Araneae</taxon>
        <taxon>Araneomorphae</taxon>
        <taxon>Entelegynae</taxon>
        <taxon>Araneoidea</taxon>
        <taxon>Nephilidae</taxon>
        <taxon>Nephila</taxon>
    </lineage>
</organism>
<dbReference type="AlphaFoldDB" id="A0A8X6PPB4"/>
<proteinExistence type="predicted"/>
<sequence>MPVEDSVAASGTFCHFLHPRHGSLHFSNHCTRSIHTLAPFSIIFLYTFVNTFENFVFNCRLKEVTNIQVSMFADDFVMLTESNNHRYFQIQRQKLENSMNEALEVLQVRAMNNHVIINKSKPT</sequence>
<dbReference type="Proteomes" id="UP000887013">
    <property type="component" value="Unassembled WGS sequence"/>
</dbReference>